<sequence>MTDNMMQSSAKSCRRVLSRLSSISTARNKSYISTTANNSGGCFHYPHHVPHASTSIIARHPAQRCLPILPPLRSLSSAETPLETPPHSQPPLHPRRLPIHPEIDSVIFSEELIQARVAELGRLIGQDYELSDLLVLGVLKGAFMFTTDLVRYIYPYPASLEVDFLKASSYGSGTTSSGVVQLDSSFKKEAVRDKHVLLVEDIIDTGHTLSHLVTLMRDAGASSVRVAVLLDKKARRSTPFQADFTGFECPDEFIVGYGIDYAEKYRNLPYIGSVKKEFIKHD</sequence>
<dbReference type="PANTHER" id="PTHR43340">
    <property type="entry name" value="HYPOXANTHINE-GUANINE PHOSPHORIBOSYLTRANSFERASE"/>
    <property type="match status" value="1"/>
</dbReference>
<dbReference type="InterPro" id="IPR005904">
    <property type="entry name" value="Hxn_phspho_trans"/>
</dbReference>
<dbReference type="EMBL" id="BSDZ01000103">
    <property type="protein sequence ID" value="GLI71194.1"/>
    <property type="molecule type" value="Genomic_DNA"/>
</dbReference>
<evidence type="ECO:0000313" key="16">
    <source>
        <dbReference type="Proteomes" id="UP001165090"/>
    </source>
</evidence>
<keyword evidence="9 13" id="KW-0479">Metal-binding</keyword>
<dbReference type="InterPro" id="IPR000836">
    <property type="entry name" value="PRTase_dom"/>
</dbReference>
<evidence type="ECO:0000256" key="6">
    <source>
        <dbReference type="ARBA" id="ARBA00022490"/>
    </source>
</evidence>
<accession>A0ABQ5SP73</accession>
<comment type="cofactor">
    <cofactor evidence="1 13">
        <name>Mg(2+)</name>
        <dbReference type="ChEBI" id="CHEBI:18420"/>
    </cofactor>
</comment>
<keyword evidence="12 13" id="KW-0460">Magnesium</keyword>
<dbReference type="NCBIfam" id="TIGR01203">
    <property type="entry name" value="HGPRTase"/>
    <property type="match status" value="1"/>
</dbReference>
<proteinExistence type="inferred from homology"/>
<evidence type="ECO:0000256" key="4">
    <source>
        <dbReference type="ARBA" id="ARBA00008391"/>
    </source>
</evidence>
<evidence type="ECO:0000256" key="9">
    <source>
        <dbReference type="ARBA" id="ARBA00022723"/>
    </source>
</evidence>
<keyword evidence="10 13" id="KW-0660">Purine salvage</keyword>
<evidence type="ECO:0000256" key="11">
    <source>
        <dbReference type="ARBA" id="ARBA00022741"/>
    </source>
</evidence>
<keyword evidence="7 13" id="KW-0328">Glycosyltransferase</keyword>
<evidence type="ECO:0000256" key="10">
    <source>
        <dbReference type="ARBA" id="ARBA00022726"/>
    </source>
</evidence>
<comment type="subcellular location">
    <subcellularLocation>
        <location evidence="2 13">Cytoplasm</location>
    </subcellularLocation>
</comment>
<gene>
    <name evidence="15" type="ORF">VaNZ11_016309</name>
</gene>
<feature type="domain" description="Phosphoribosyltransferase" evidence="14">
    <location>
        <begin position="115"/>
        <end position="261"/>
    </location>
</feature>
<dbReference type="Proteomes" id="UP001165090">
    <property type="component" value="Unassembled WGS sequence"/>
</dbReference>
<dbReference type="EC" id="2.4.2.8" evidence="5 13"/>
<evidence type="ECO:0000256" key="3">
    <source>
        <dbReference type="ARBA" id="ARBA00004669"/>
    </source>
</evidence>
<comment type="pathway">
    <text evidence="3 13">Purine metabolism; IMP biosynthesis via salvage pathway; IMP from hypoxanthine: step 1/1.</text>
</comment>
<keyword evidence="16" id="KW-1185">Reference proteome</keyword>
<comment type="caution">
    <text evidence="15">The sequence shown here is derived from an EMBL/GenBank/DDBJ whole genome shotgun (WGS) entry which is preliminary data.</text>
</comment>
<dbReference type="PANTHER" id="PTHR43340:SF1">
    <property type="entry name" value="HYPOXANTHINE PHOSPHORIBOSYLTRANSFERASE"/>
    <property type="match status" value="1"/>
</dbReference>
<keyword evidence="6 13" id="KW-0963">Cytoplasm</keyword>
<dbReference type="Pfam" id="PF00156">
    <property type="entry name" value="Pribosyltran"/>
    <property type="match status" value="1"/>
</dbReference>
<keyword evidence="8 13" id="KW-0808">Transferase</keyword>
<name>A0ABQ5SP73_9CHLO</name>
<comment type="catalytic activity">
    <reaction evidence="13">
        <text>IMP + diphosphate = hypoxanthine + 5-phospho-alpha-D-ribose 1-diphosphate</text>
        <dbReference type="Rhea" id="RHEA:17973"/>
        <dbReference type="ChEBI" id="CHEBI:17368"/>
        <dbReference type="ChEBI" id="CHEBI:33019"/>
        <dbReference type="ChEBI" id="CHEBI:58017"/>
        <dbReference type="ChEBI" id="CHEBI:58053"/>
        <dbReference type="EC" id="2.4.2.8"/>
    </reaction>
</comment>
<evidence type="ECO:0000256" key="2">
    <source>
        <dbReference type="ARBA" id="ARBA00004496"/>
    </source>
</evidence>
<organism evidence="15 16">
    <name type="scientific">Volvox africanus</name>
    <dbReference type="NCBI Taxonomy" id="51714"/>
    <lineage>
        <taxon>Eukaryota</taxon>
        <taxon>Viridiplantae</taxon>
        <taxon>Chlorophyta</taxon>
        <taxon>core chlorophytes</taxon>
        <taxon>Chlorophyceae</taxon>
        <taxon>CS clade</taxon>
        <taxon>Chlamydomonadales</taxon>
        <taxon>Volvocaceae</taxon>
        <taxon>Volvox</taxon>
    </lineage>
</organism>
<dbReference type="InterPro" id="IPR029057">
    <property type="entry name" value="PRTase-like"/>
</dbReference>
<evidence type="ECO:0000256" key="5">
    <source>
        <dbReference type="ARBA" id="ARBA00011895"/>
    </source>
</evidence>
<evidence type="ECO:0000256" key="8">
    <source>
        <dbReference type="ARBA" id="ARBA00022679"/>
    </source>
</evidence>
<evidence type="ECO:0000256" key="7">
    <source>
        <dbReference type="ARBA" id="ARBA00022676"/>
    </source>
</evidence>
<keyword evidence="11 13" id="KW-0547">Nucleotide-binding</keyword>
<protein>
    <recommendedName>
        <fullName evidence="5 13">Hypoxanthine phosphoribosyltransferase</fullName>
        <ecNumber evidence="5 13">2.4.2.8</ecNumber>
    </recommendedName>
</protein>
<dbReference type="CDD" id="cd06223">
    <property type="entry name" value="PRTases_typeI"/>
    <property type="match status" value="1"/>
</dbReference>
<comment type="similarity">
    <text evidence="4 13">Belongs to the purine/pyrimidine phosphoribosyltransferase family.</text>
</comment>
<dbReference type="Gene3D" id="3.40.50.2020">
    <property type="match status" value="1"/>
</dbReference>
<reference evidence="15 16" key="1">
    <citation type="journal article" date="2023" name="IScience">
        <title>Expanded male sex-determining region conserved during the evolution of homothallism in the green alga Volvox.</title>
        <authorList>
            <person name="Yamamoto K."/>
            <person name="Matsuzaki R."/>
            <person name="Mahakham W."/>
            <person name="Heman W."/>
            <person name="Sekimoto H."/>
            <person name="Kawachi M."/>
            <person name="Minakuchi Y."/>
            <person name="Toyoda A."/>
            <person name="Nozaki H."/>
        </authorList>
    </citation>
    <scope>NUCLEOTIDE SEQUENCE [LARGE SCALE GENOMIC DNA]</scope>
    <source>
        <strain evidence="15 16">NIES-4468</strain>
    </source>
</reference>
<evidence type="ECO:0000313" key="15">
    <source>
        <dbReference type="EMBL" id="GLI71194.1"/>
    </source>
</evidence>
<evidence type="ECO:0000256" key="12">
    <source>
        <dbReference type="ARBA" id="ARBA00022842"/>
    </source>
</evidence>
<dbReference type="SUPFAM" id="SSF53271">
    <property type="entry name" value="PRTase-like"/>
    <property type="match status" value="1"/>
</dbReference>
<evidence type="ECO:0000259" key="14">
    <source>
        <dbReference type="Pfam" id="PF00156"/>
    </source>
</evidence>
<evidence type="ECO:0000256" key="13">
    <source>
        <dbReference type="RuleBase" id="RU364099"/>
    </source>
</evidence>
<evidence type="ECO:0000256" key="1">
    <source>
        <dbReference type="ARBA" id="ARBA00001946"/>
    </source>
</evidence>
<dbReference type="InterPro" id="IPR050408">
    <property type="entry name" value="HGPRT"/>
</dbReference>